<dbReference type="GO" id="GO:0005524">
    <property type="term" value="F:ATP binding"/>
    <property type="evidence" value="ECO:0007669"/>
    <property type="project" value="InterPro"/>
</dbReference>
<dbReference type="InterPro" id="IPR003959">
    <property type="entry name" value="ATPase_AAA_core"/>
</dbReference>
<dbReference type="AlphaFoldDB" id="A0A1T1CYU4"/>
<comment type="caution">
    <text evidence="3">The sequence shown here is derived from an EMBL/GenBank/DDBJ whole genome shotgun (WGS) entry which is preliminary data.</text>
</comment>
<dbReference type="Gene3D" id="3.40.50.300">
    <property type="entry name" value="P-loop containing nucleotide triphosphate hydrolases"/>
    <property type="match status" value="2"/>
</dbReference>
<feature type="domain" description="Endonuclease GajA/Old nuclease/RecF-like AAA" evidence="1">
    <location>
        <begin position="14"/>
        <end position="93"/>
    </location>
</feature>
<dbReference type="GO" id="GO:0016887">
    <property type="term" value="F:ATP hydrolysis activity"/>
    <property type="evidence" value="ECO:0007669"/>
    <property type="project" value="InterPro"/>
</dbReference>
<dbReference type="InterPro" id="IPR041685">
    <property type="entry name" value="AAA_GajA/Old/RecF-like"/>
</dbReference>
<dbReference type="PIRSF" id="PIRSF029347">
    <property type="entry name" value="RecF"/>
    <property type="match status" value="1"/>
</dbReference>
<dbReference type="Pfam" id="PF13175">
    <property type="entry name" value="AAA_15"/>
    <property type="match status" value="1"/>
</dbReference>
<evidence type="ECO:0000259" key="1">
    <source>
        <dbReference type="Pfam" id="PF13175"/>
    </source>
</evidence>
<dbReference type="InterPro" id="IPR027417">
    <property type="entry name" value="P-loop_NTPase"/>
</dbReference>
<keyword evidence="4" id="KW-1185">Reference proteome</keyword>
<evidence type="ECO:0000313" key="4">
    <source>
        <dbReference type="Proteomes" id="UP000242636"/>
    </source>
</evidence>
<dbReference type="SUPFAM" id="SSF52540">
    <property type="entry name" value="P-loop containing nucleoside triphosphate hydrolases"/>
    <property type="match status" value="1"/>
</dbReference>
<name>A0A1T1CYU4_9SYNE</name>
<sequence>MDQTTGRHPGPPRIERLKVQNFRALRDIEFKNLTPLTVLLGPNGSGKSTVFDVFAFLAECFESGLRRAWDNRGRARELKSREADGPILIEIAYREHPKSPLMTYHLEVNEKSNRPFVAQESLRWRRQKRYGSPFKFLDYAEGIGEVISGELPTGQNKRIKVPLSAPDALAVNTLGQLAENPRIVALRNFIMGWHVSYLSAEDARGQPEAGPQEQLSKTGDNLANVIQHLSEEHSDHLESIFETLRARVPRIENVTADPMPDGRLLLQIKDAPFSKPVMARFASDGTLKMLAYLVLLKDPSPPPFIGIEEPENFLHPRLLYGLAEECRKATEATQILVTTHSPFFLNALRPDEVRVLWRDEAGYTQCRALGQDEKVQAFMNAGAQLGDLWMEGQFGVGDPLTREGMPIQDGGKT</sequence>
<dbReference type="PANTHER" id="PTHR40396:SF1">
    <property type="entry name" value="ATPASE AAA-TYPE CORE DOMAIN-CONTAINING PROTEIN"/>
    <property type="match status" value="1"/>
</dbReference>
<gene>
    <name evidence="3" type="ORF">BV61_04360</name>
</gene>
<organism evidence="3 4">
    <name type="scientific">Candidatus Synechococcus spongiarum LMB bulk15M</name>
    <dbReference type="NCBI Taxonomy" id="1943582"/>
    <lineage>
        <taxon>Bacteria</taxon>
        <taxon>Bacillati</taxon>
        <taxon>Cyanobacteriota</taxon>
        <taxon>Cyanophyceae</taxon>
        <taxon>Synechococcales</taxon>
        <taxon>Synechococcaceae</taxon>
        <taxon>Synechococcus</taxon>
    </lineage>
</organism>
<dbReference type="Pfam" id="PF13304">
    <property type="entry name" value="AAA_21"/>
    <property type="match status" value="1"/>
</dbReference>
<feature type="domain" description="ATPase AAA-type core" evidence="2">
    <location>
        <begin position="179"/>
        <end position="346"/>
    </location>
</feature>
<protein>
    <submittedName>
        <fullName evidence="3">ATPase</fullName>
    </submittedName>
</protein>
<evidence type="ECO:0000259" key="2">
    <source>
        <dbReference type="Pfam" id="PF13304"/>
    </source>
</evidence>
<dbReference type="Proteomes" id="UP000242636">
    <property type="component" value="Unassembled WGS sequence"/>
</dbReference>
<proteinExistence type="predicted"/>
<evidence type="ECO:0000313" key="3">
    <source>
        <dbReference type="EMBL" id="OOV33795.1"/>
    </source>
</evidence>
<accession>A0A1T1CYU4</accession>
<dbReference type="EMBL" id="MWLD01000053">
    <property type="protein sequence ID" value="OOV33795.1"/>
    <property type="molecule type" value="Genomic_DNA"/>
</dbReference>
<dbReference type="PANTHER" id="PTHR40396">
    <property type="entry name" value="ATPASE-LIKE PROTEIN"/>
    <property type="match status" value="1"/>
</dbReference>
<reference evidence="3 4" key="1">
    <citation type="submission" date="2017-02" db="EMBL/GenBank/DDBJ databases">
        <title>Draft Genome Sequences of 'Candidatus Synechococcus spongiarum', Cyanobacterial Symbionts of the Mediterranean Sponge Aplysina aerophoba from two locations.</title>
        <authorList>
            <person name="Slaby B.M."/>
            <person name="Hentschel U."/>
        </authorList>
    </citation>
    <scope>NUCLEOTIDE SEQUENCE [LARGE SCALE GENOMIC DNA]</scope>
    <source>
        <strain evidence="3">LMB bulk15M</strain>
    </source>
</reference>
<dbReference type="InterPro" id="IPR014555">
    <property type="entry name" value="RecF-like"/>
</dbReference>